<comment type="caution">
    <text evidence="1">The sequence shown here is derived from an EMBL/GenBank/DDBJ whole genome shotgun (WGS) entry which is preliminary data.</text>
</comment>
<dbReference type="AlphaFoldDB" id="A0A917YVF8"/>
<reference evidence="1" key="1">
    <citation type="journal article" date="2014" name="Int. J. Syst. Evol. Microbiol.">
        <title>Complete genome sequence of Corynebacterium casei LMG S-19264T (=DSM 44701T), isolated from a smear-ripened cheese.</title>
        <authorList>
            <consortium name="US DOE Joint Genome Institute (JGI-PGF)"/>
            <person name="Walter F."/>
            <person name="Albersmeier A."/>
            <person name="Kalinowski J."/>
            <person name="Ruckert C."/>
        </authorList>
    </citation>
    <scope>NUCLEOTIDE SEQUENCE</scope>
    <source>
        <strain evidence="1">CGMCC 1.7086</strain>
    </source>
</reference>
<dbReference type="RefSeq" id="WP_188690431.1">
    <property type="nucleotide sequence ID" value="NZ_BMLS01000001.1"/>
</dbReference>
<dbReference type="PROSITE" id="PS51257">
    <property type="entry name" value="PROKAR_LIPOPROTEIN"/>
    <property type="match status" value="1"/>
</dbReference>
<proteinExistence type="predicted"/>
<organism evidence="1 2">
    <name type="scientific">Bowmanella pacifica</name>
    <dbReference type="NCBI Taxonomy" id="502051"/>
    <lineage>
        <taxon>Bacteria</taxon>
        <taxon>Pseudomonadati</taxon>
        <taxon>Pseudomonadota</taxon>
        <taxon>Gammaproteobacteria</taxon>
        <taxon>Alteromonadales</taxon>
        <taxon>Alteromonadaceae</taxon>
        <taxon>Bowmanella</taxon>
    </lineage>
</organism>
<evidence type="ECO:0008006" key="3">
    <source>
        <dbReference type="Google" id="ProtNLM"/>
    </source>
</evidence>
<name>A0A917YVF8_9ALTE</name>
<protein>
    <recommendedName>
        <fullName evidence="3">Lipoprotein</fullName>
    </recommendedName>
</protein>
<accession>A0A917YVF8</accession>
<reference evidence="1" key="2">
    <citation type="submission" date="2020-09" db="EMBL/GenBank/DDBJ databases">
        <authorList>
            <person name="Sun Q."/>
            <person name="Zhou Y."/>
        </authorList>
    </citation>
    <scope>NUCLEOTIDE SEQUENCE</scope>
    <source>
        <strain evidence="1">CGMCC 1.7086</strain>
    </source>
</reference>
<evidence type="ECO:0000313" key="2">
    <source>
        <dbReference type="Proteomes" id="UP000606935"/>
    </source>
</evidence>
<dbReference type="EMBL" id="BMLS01000001">
    <property type="protein sequence ID" value="GGO65481.1"/>
    <property type="molecule type" value="Genomic_DNA"/>
</dbReference>
<sequence>MDRIIAILLAIILSACSSEDVETANFGSDYYKSDYQLVNATHLELDFYMANAALDGDEREPFKDKYKVAHITQEQASQQISHEHNAGRKVSFYVHAPYADKTGYRETHKVKRDRHYLWLAWMSGEALSHSLFDRYESNREGYIRVRLFATDTALQANNSGQTMALTIGKASEFISVDQCNGGLQVNGTAINLCDASFGRSYLLVVSAEGRVSLALQ</sequence>
<keyword evidence="2" id="KW-1185">Reference proteome</keyword>
<dbReference type="Proteomes" id="UP000606935">
    <property type="component" value="Unassembled WGS sequence"/>
</dbReference>
<evidence type="ECO:0000313" key="1">
    <source>
        <dbReference type="EMBL" id="GGO65481.1"/>
    </source>
</evidence>
<gene>
    <name evidence="1" type="ORF">GCM10010982_07390</name>
</gene>